<proteinExistence type="predicted"/>
<sequence length="93" mass="10031">MPVTLTSEQYAALKADAELGATFREWHRRCLASASSKAIAAAENWARIAAAPTFAELERRRAAPGPLARAIDPPDVVARWVTTGYSHPQETAA</sequence>
<dbReference type="RefSeq" id="WP_345359534.1">
    <property type="nucleotide sequence ID" value="NZ_BAABII010000004.1"/>
</dbReference>
<comment type="caution">
    <text evidence="1">The sequence shown here is derived from an EMBL/GenBank/DDBJ whole genome shotgun (WGS) entry which is preliminary data.</text>
</comment>
<protein>
    <submittedName>
        <fullName evidence="1">Uncharacterized protein</fullName>
    </submittedName>
</protein>
<accession>A0ABV4CEP7</accession>
<evidence type="ECO:0000313" key="2">
    <source>
        <dbReference type="Proteomes" id="UP001564626"/>
    </source>
</evidence>
<gene>
    <name evidence="1" type="ORF">AB8O55_09170</name>
</gene>
<organism evidence="1 2">
    <name type="scientific">Saccharopolyspora cebuensis</name>
    <dbReference type="NCBI Taxonomy" id="418759"/>
    <lineage>
        <taxon>Bacteria</taxon>
        <taxon>Bacillati</taxon>
        <taxon>Actinomycetota</taxon>
        <taxon>Actinomycetes</taxon>
        <taxon>Pseudonocardiales</taxon>
        <taxon>Pseudonocardiaceae</taxon>
        <taxon>Saccharopolyspora</taxon>
    </lineage>
</organism>
<name>A0ABV4CEP7_9PSEU</name>
<evidence type="ECO:0000313" key="1">
    <source>
        <dbReference type="EMBL" id="MEY8039565.1"/>
    </source>
</evidence>
<keyword evidence="2" id="KW-1185">Reference proteome</keyword>
<dbReference type="Proteomes" id="UP001564626">
    <property type="component" value="Unassembled WGS sequence"/>
</dbReference>
<dbReference type="EMBL" id="JBGEHV010000012">
    <property type="protein sequence ID" value="MEY8039565.1"/>
    <property type="molecule type" value="Genomic_DNA"/>
</dbReference>
<reference evidence="1 2" key="1">
    <citation type="submission" date="2024-08" db="EMBL/GenBank/DDBJ databases">
        <title>Genome mining of Saccharopolyspora cebuensis PGLac3 from Nigerian medicinal plant.</title>
        <authorList>
            <person name="Ezeobiora C.E."/>
            <person name="Igbokwe N.H."/>
            <person name="Amin D.H."/>
            <person name="Mendie U.E."/>
        </authorList>
    </citation>
    <scope>NUCLEOTIDE SEQUENCE [LARGE SCALE GENOMIC DNA]</scope>
    <source>
        <strain evidence="1 2">PGLac3</strain>
    </source>
</reference>